<reference evidence="1 2" key="1">
    <citation type="submission" date="2021-08" db="EMBL/GenBank/DDBJ databases">
        <title>Draft Genome Sequence of Phanerochaete sordida strain YK-624.</title>
        <authorList>
            <person name="Mori T."/>
            <person name="Dohra H."/>
            <person name="Suzuki T."/>
            <person name="Kawagishi H."/>
            <person name="Hirai H."/>
        </authorList>
    </citation>
    <scope>NUCLEOTIDE SEQUENCE [LARGE SCALE GENOMIC DNA]</scope>
    <source>
        <strain evidence="1 2">YK-624</strain>
    </source>
</reference>
<evidence type="ECO:0000313" key="1">
    <source>
        <dbReference type="EMBL" id="GJE97320.1"/>
    </source>
</evidence>
<dbReference type="EMBL" id="BPQB01000070">
    <property type="protein sequence ID" value="GJE97320.1"/>
    <property type="molecule type" value="Genomic_DNA"/>
</dbReference>
<evidence type="ECO:0008006" key="3">
    <source>
        <dbReference type="Google" id="ProtNLM"/>
    </source>
</evidence>
<organism evidence="1 2">
    <name type="scientific">Phanerochaete sordida</name>
    <dbReference type="NCBI Taxonomy" id="48140"/>
    <lineage>
        <taxon>Eukaryota</taxon>
        <taxon>Fungi</taxon>
        <taxon>Dikarya</taxon>
        <taxon>Basidiomycota</taxon>
        <taxon>Agaricomycotina</taxon>
        <taxon>Agaricomycetes</taxon>
        <taxon>Polyporales</taxon>
        <taxon>Phanerochaetaceae</taxon>
        <taxon>Phanerochaete</taxon>
    </lineage>
</organism>
<gene>
    <name evidence="1" type="ORF">PsYK624_135360</name>
</gene>
<name>A0A9P3GPS3_9APHY</name>
<accession>A0A9P3GPS3</accession>
<dbReference type="AlphaFoldDB" id="A0A9P3GPS3"/>
<dbReference type="Gene3D" id="1.20.1280.50">
    <property type="match status" value="1"/>
</dbReference>
<protein>
    <recommendedName>
        <fullName evidence="3">F-box domain-containing protein</fullName>
    </recommendedName>
</protein>
<dbReference type="SUPFAM" id="SSF52047">
    <property type="entry name" value="RNI-like"/>
    <property type="match status" value="1"/>
</dbReference>
<sequence length="532" mass="59571">MISNFWGDARRRRFFDSVPNNHDRRRQRPFLQSSGRTIAFSHCRCPTMPTIENISPDILARIFAILAKDAQDASVEWLLQPREESHWRPNWTRDIGAPPSYSWLREPRAPSPYSWICVTHVCRSWRVAALGCPSLWAHICVFREDRTKEMVRRARKQPLTITISPHWRAQDVPEYYRKASLTSLVKLLDTHTRPINAVVIPWHDLTLSAVPKFASSLRTLILTGRPCPMPQHPAWSLPCLEELRLSFSPPSALSTLLFPPTLRKLVLSPTGPLQPNGPTDSIDNESLVEILLRLPLLVYLDVSVVDPSLRGMEPLPDVLLPSLQMLRIRGELRSRARLFCALWLPPSVCIDMPFASLEKPPHGLDSRNKTKSVNKISPTLDLIASAACGRGTSSPLPPILTLKITRDDYGIQVDGWRKVQEHSHRDTSPDVRIHIRMDCDGEDAAILLSVLPLQHLEVLNITGPFDSFDVNDDEMPPLKRLASLTTLRVLTLADCGPEEAMDLLDITTAVVGCGSGVLAAGGRTDVPVTLTI</sequence>
<comment type="caution">
    <text evidence="1">The sequence shown here is derived from an EMBL/GenBank/DDBJ whole genome shotgun (WGS) entry which is preliminary data.</text>
</comment>
<proteinExistence type="predicted"/>
<dbReference type="Gene3D" id="3.80.10.10">
    <property type="entry name" value="Ribonuclease Inhibitor"/>
    <property type="match status" value="1"/>
</dbReference>
<dbReference type="Proteomes" id="UP000703269">
    <property type="component" value="Unassembled WGS sequence"/>
</dbReference>
<dbReference type="OrthoDB" id="2755867at2759"/>
<keyword evidence="2" id="KW-1185">Reference proteome</keyword>
<evidence type="ECO:0000313" key="2">
    <source>
        <dbReference type="Proteomes" id="UP000703269"/>
    </source>
</evidence>
<dbReference type="InterPro" id="IPR032675">
    <property type="entry name" value="LRR_dom_sf"/>
</dbReference>